<protein>
    <recommendedName>
        <fullName evidence="5">Type IV secretion system protein</fullName>
    </recommendedName>
</protein>
<accession>A0A1C3X4E1</accession>
<evidence type="ECO:0000313" key="3">
    <source>
        <dbReference type="EMBL" id="SCB47101.1"/>
    </source>
</evidence>
<keyword evidence="2" id="KW-0732">Signal</keyword>
<dbReference type="Proteomes" id="UP000199101">
    <property type="component" value="Unassembled WGS sequence"/>
</dbReference>
<dbReference type="STRING" id="410764.GA0061103_0082"/>
<evidence type="ECO:0000256" key="2">
    <source>
        <dbReference type="SAM" id="SignalP"/>
    </source>
</evidence>
<proteinExistence type="predicted"/>
<dbReference type="AlphaFoldDB" id="A0A1C3X4E1"/>
<name>A0A1C3X4E1_9HYPH</name>
<reference evidence="4" key="1">
    <citation type="submission" date="2016-08" db="EMBL/GenBank/DDBJ databases">
        <authorList>
            <person name="Varghese N."/>
            <person name="Submissions Spin"/>
        </authorList>
    </citation>
    <scope>NUCLEOTIDE SEQUENCE [LARGE SCALE GENOMIC DNA]</scope>
    <source>
        <strain evidence="4">HAMBI 2975</strain>
    </source>
</reference>
<feature type="signal peptide" evidence="2">
    <location>
        <begin position="1"/>
        <end position="22"/>
    </location>
</feature>
<evidence type="ECO:0008006" key="5">
    <source>
        <dbReference type="Google" id="ProtNLM"/>
    </source>
</evidence>
<evidence type="ECO:0000313" key="4">
    <source>
        <dbReference type="Proteomes" id="UP000199101"/>
    </source>
</evidence>
<sequence length="265" mass="28033">MQMKTAMIAAALSIVSVAQAYAQVPVKDSENISISEEIKRLSSEIQQDTSVVKDNTTKTLAAITGDRTQDASQFAKLATGNGFTMGQAPDFSTVLSSNAAVFGGINGQFQNTAAKLINGLNLVKMVVDTVKGGELSGANQAYSQGINALTTLTALTDAMNSATKDRQNSFMQATQQIGTAKDLKGALEQNTQMVLQGNQTANEAVGSLNNQVMLLNQQYKAALATSSQNLKTFAPLPDSVMRDGGTQPQGTSVRDQLKAFEDQNQ</sequence>
<evidence type="ECO:0000256" key="1">
    <source>
        <dbReference type="SAM" id="MobiDB-lite"/>
    </source>
</evidence>
<dbReference type="EMBL" id="FMAG01000010">
    <property type="protein sequence ID" value="SCB47101.1"/>
    <property type="molecule type" value="Genomic_DNA"/>
</dbReference>
<feature type="compositionally biased region" description="Basic and acidic residues" evidence="1">
    <location>
        <begin position="255"/>
        <end position="265"/>
    </location>
</feature>
<gene>
    <name evidence="3" type="ORF">GA0061103_0082</name>
</gene>
<organism evidence="3 4">
    <name type="scientific">Rhizobium multihospitium</name>
    <dbReference type="NCBI Taxonomy" id="410764"/>
    <lineage>
        <taxon>Bacteria</taxon>
        <taxon>Pseudomonadati</taxon>
        <taxon>Pseudomonadota</taxon>
        <taxon>Alphaproteobacteria</taxon>
        <taxon>Hyphomicrobiales</taxon>
        <taxon>Rhizobiaceae</taxon>
        <taxon>Rhizobium/Agrobacterium group</taxon>
        <taxon>Rhizobium</taxon>
    </lineage>
</organism>
<feature type="region of interest" description="Disordered" evidence="1">
    <location>
        <begin position="235"/>
        <end position="265"/>
    </location>
</feature>
<keyword evidence="4" id="KW-1185">Reference proteome</keyword>
<feature type="chain" id="PRO_5008686170" description="Type IV secretion system protein" evidence="2">
    <location>
        <begin position="23"/>
        <end position="265"/>
    </location>
</feature>